<sequence length="438" mass="49591">MKWPILFIALVTTQLTVVRGASILLPPISKLPARPAITIDRIAGELRQQIQCFLSLKDLLELRKACKGRHVIVDSVLIDKVFTHWDDAMSLSRYIFTNQVYWESFAPIWFAVAPLETWDSWFIDIDTGLGWAYAHCATADCQHGGGSQTRGYWNQATAFDRFLGANPVLKDHQRVYISLGQLGHGDLRAEFPFVSKCTGSILKDLLVILGHSMKLTTLSSVLPTDPSHYLDFDPIKAHFDLAKSMAGAITTLLTSSLWHLHRTDQVEQISLYFQEAIGVVKTSLNINPIAYMYQCKTLHNLAYLVMTLAAIKGDQKDFIDSIMATMAILDTETQPDPDMVFKTTRVNYLRTLTLNQLHTPLAYFRSIWPELKNKPLDRYEPLDFIDMQRQWLTNQGDLHQAVPLAMLHDPTRVLAIAKVDFPPGHGQADYSFANQFKL</sequence>
<feature type="signal peptide" evidence="1">
    <location>
        <begin position="1"/>
        <end position="20"/>
    </location>
</feature>
<protein>
    <recommendedName>
        <fullName evidence="4">F-box domain-containing protein</fullName>
    </recommendedName>
</protein>
<dbReference type="EMBL" id="ML002546">
    <property type="protein sequence ID" value="RKP37084.1"/>
    <property type="molecule type" value="Genomic_DNA"/>
</dbReference>
<feature type="chain" id="PRO_5020894090" description="F-box domain-containing protein" evidence="1">
    <location>
        <begin position="21"/>
        <end position="438"/>
    </location>
</feature>
<evidence type="ECO:0000313" key="2">
    <source>
        <dbReference type="EMBL" id="RKP37084.1"/>
    </source>
</evidence>
<accession>A0A4P9ZU59</accession>
<reference evidence="3" key="1">
    <citation type="journal article" date="2018" name="Nat. Microbiol.">
        <title>Leveraging single-cell genomics to expand the fungal tree of life.</title>
        <authorList>
            <person name="Ahrendt S.R."/>
            <person name="Quandt C.A."/>
            <person name="Ciobanu D."/>
            <person name="Clum A."/>
            <person name="Salamov A."/>
            <person name="Andreopoulos B."/>
            <person name="Cheng J.F."/>
            <person name="Woyke T."/>
            <person name="Pelin A."/>
            <person name="Henrissat B."/>
            <person name="Reynolds N.K."/>
            <person name="Benny G.L."/>
            <person name="Smith M.E."/>
            <person name="James T.Y."/>
            <person name="Grigoriev I.V."/>
        </authorList>
    </citation>
    <scope>NUCLEOTIDE SEQUENCE [LARGE SCALE GENOMIC DNA]</scope>
    <source>
        <strain evidence="3">RSA 468</strain>
    </source>
</reference>
<dbReference type="AlphaFoldDB" id="A0A4P9ZU59"/>
<evidence type="ECO:0000256" key="1">
    <source>
        <dbReference type="SAM" id="SignalP"/>
    </source>
</evidence>
<keyword evidence="1" id="KW-0732">Signal</keyword>
<proteinExistence type="predicted"/>
<evidence type="ECO:0000313" key="3">
    <source>
        <dbReference type="Proteomes" id="UP000268162"/>
    </source>
</evidence>
<keyword evidence="3" id="KW-1185">Reference proteome</keyword>
<evidence type="ECO:0008006" key="4">
    <source>
        <dbReference type="Google" id="ProtNLM"/>
    </source>
</evidence>
<dbReference type="Proteomes" id="UP000268162">
    <property type="component" value="Unassembled WGS sequence"/>
</dbReference>
<gene>
    <name evidence="2" type="ORF">BJ085DRAFT_29107</name>
</gene>
<organism evidence="2 3">
    <name type="scientific">Dimargaris cristalligena</name>
    <dbReference type="NCBI Taxonomy" id="215637"/>
    <lineage>
        <taxon>Eukaryota</taxon>
        <taxon>Fungi</taxon>
        <taxon>Fungi incertae sedis</taxon>
        <taxon>Zoopagomycota</taxon>
        <taxon>Kickxellomycotina</taxon>
        <taxon>Dimargaritomycetes</taxon>
        <taxon>Dimargaritales</taxon>
        <taxon>Dimargaritaceae</taxon>
        <taxon>Dimargaris</taxon>
    </lineage>
</organism>
<name>A0A4P9ZU59_9FUNG</name>